<evidence type="ECO:0000259" key="3">
    <source>
        <dbReference type="PROSITE" id="PS50127"/>
    </source>
</evidence>
<evidence type="ECO:0000313" key="4">
    <source>
        <dbReference type="Proteomes" id="UP001652625"/>
    </source>
</evidence>
<dbReference type="GeneID" id="100212769"/>
<dbReference type="PROSITE" id="PS50127">
    <property type="entry name" value="UBC_2"/>
    <property type="match status" value="1"/>
</dbReference>
<dbReference type="PANTHER" id="PTHR46116:SF39">
    <property type="entry name" value="BACULOVIRAL IAP REPEAT-CONTAINING PROTEIN 6"/>
    <property type="match status" value="1"/>
</dbReference>
<proteinExistence type="predicted"/>
<dbReference type="Gene3D" id="3.10.110.10">
    <property type="entry name" value="Ubiquitin Conjugating Enzyme"/>
    <property type="match status" value="1"/>
</dbReference>
<sequence length="651" mass="74202">MAFAHSNRNFSSIPSTLQYIQPLNCVISSSEEIEFEIIDNHSGNKSNTSHNDYKEVIHDLTVSQNFYIPLISLWKLLLQAPLNYKHFLELRVVMLKEGILKFIINLLEDLETSKRKNSKPTEQRNPAVLTEITANNAHYWAKGTGFGTGSLTSNWDIGMTLGAKKKEEMQLMVIFQVLAAFLCDENKILHETCMIFENSCLTEVLSGFLRNDSIFDMSHHIVLYHAILKLVRSLASSTITLKLLTGVKGTGISKEKSSTIANLLLKLKTCVETYNKRLKLINNTKRTISKSRVKIYIGEENLYSETDTEELNILLYHIELTSDFVQHKANNKELSAANKSDTVIVCTSESNHAKNSEQFYLAVMSQLQFDTYEIITNKENGILQFNVPFYYESAVRSAASTNNDTSNSLRARRLAQEFATLSTSLPLSYSSTLFLRCDSERLDVIKVLITGPEDTPYENGCFEFDVYFPAEYPTSPMSINLITTGKQTIRFNPNLYNNGRVCLSILNTWSGRPEEKWNSQTSSLLQVLVSIQSLILVSEPYYNEPGYEQMRATLQGQQNSRDYNANIQQATIKWAMIEQIKNPTLCFQEIIHKHFLLKQTRVIAQCERWLAELKQKGNTQSYQSLNIHFSELKTELMKLEKNKNSGITNSM</sequence>
<protein>
    <submittedName>
        <fullName evidence="5">Baculoviral IAP repeat-containing protein 6 isoform X3</fullName>
    </submittedName>
</protein>
<evidence type="ECO:0000256" key="1">
    <source>
        <dbReference type="ARBA" id="ARBA00022679"/>
    </source>
</evidence>
<reference evidence="5" key="1">
    <citation type="submission" date="2025-08" db="UniProtKB">
        <authorList>
            <consortium name="RefSeq"/>
        </authorList>
    </citation>
    <scope>IDENTIFICATION</scope>
</reference>
<dbReference type="PANTHER" id="PTHR46116">
    <property type="entry name" value="(E3-INDEPENDENT) E2 UBIQUITIN-CONJUGATING ENZYME"/>
    <property type="match status" value="1"/>
</dbReference>
<dbReference type="InterPro" id="IPR000608">
    <property type="entry name" value="UBC"/>
</dbReference>
<keyword evidence="4" id="KW-1185">Reference proteome</keyword>
<keyword evidence="1" id="KW-0808">Transferase</keyword>
<evidence type="ECO:0000256" key="2">
    <source>
        <dbReference type="ARBA" id="ARBA00022786"/>
    </source>
</evidence>
<dbReference type="CDD" id="cd23810">
    <property type="entry name" value="UBCc_BIRC6"/>
    <property type="match status" value="1"/>
</dbReference>
<dbReference type="SUPFAM" id="SSF54495">
    <property type="entry name" value="UBC-like"/>
    <property type="match status" value="1"/>
</dbReference>
<feature type="domain" description="UBC core" evidence="3">
    <location>
        <begin position="409"/>
        <end position="576"/>
    </location>
</feature>
<evidence type="ECO:0000313" key="5">
    <source>
        <dbReference type="RefSeq" id="XP_065652581.1"/>
    </source>
</evidence>
<organism evidence="4 5">
    <name type="scientific">Hydra vulgaris</name>
    <name type="common">Hydra</name>
    <name type="synonym">Hydra attenuata</name>
    <dbReference type="NCBI Taxonomy" id="6087"/>
    <lineage>
        <taxon>Eukaryota</taxon>
        <taxon>Metazoa</taxon>
        <taxon>Cnidaria</taxon>
        <taxon>Hydrozoa</taxon>
        <taxon>Hydroidolina</taxon>
        <taxon>Anthoathecata</taxon>
        <taxon>Aplanulata</taxon>
        <taxon>Hydridae</taxon>
        <taxon>Hydra</taxon>
    </lineage>
</organism>
<gene>
    <name evidence="5" type="primary">LOC100212769</name>
</gene>
<name>A0ABM4BTU4_HYDVU</name>
<dbReference type="RefSeq" id="XP_065652581.1">
    <property type="nucleotide sequence ID" value="XM_065796509.1"/>
</dbReference>
<dbReference type="SMART" id="SM00212">
    <property type="entry name" value="UBCc"/>
    <property type="match status" value="1"/>
</dbReference>
<dbReference type="Proteomes" id="UP001652625">
    <property type="component" value="Chromosome 04"/>
</dbReference>
<keyword evidence="2" id="KW-0833">Ubl conjugation pathway</keyword>
<accession>A0ABM4BTU4</accession>
<dbReference type="Pfam" id="PF00179">
    <property type="entry name" value="UQ_con"/>
    <property type="match status" value="1"/>
</dbReference>
<dbReference type="InterPro" id="IPR016135">
    <property type="entry name" value="UBQ-conjugating_enzyme/RWD"/>
</dbReference>